<proteinExistence type="inferred from homology"/>
<reference evidence="5" key="1">
    <citation type="journal article" date="2014" name="Int. J. Syst. Evol. Microbiol.">
        <title>Complete genome sequence of Corynebacterium casei LMG S-19264T (=DSM 44701T), isolated from a smear-ripened cheese.</title>
        <authorList>
            <consortium name="US DOE Joint Genome Institute (JGI-PGF)"/>
            <person name="Walter F."/>
            <person name="Albersmeier A."/>
            <person name="Kalinowski J."/>
            <person name="Ruckert C."/>
        </authorList>
    </citation>
    <scope>NUCLEOTIDE SEQUENCE</scope>
    <source>
        <strain evidence="5">JCM 4784</strain>
    </source>
</reference>
<keyword evidence="2 5" id="KW-0378">Hydrolase</keyword>
<dbReference type="Proteomes" id="UP000608024">
    <property type="component" value="Unassembled WGS sequence"/>
</dbReference>
<dbReference type="SUPFAM" id="SSF51445">
    <property type="entry name" value="(Trans)glycosidases"/>
    <property type="match status" value="1"/>
</dbReference>
<dbReference type="GO" id="GO:0009254">
    <property type="term" value="P:peptidoglycan turnover"/>
    <property type="evidence" value="ECO:0007669"/>
    <property type="project" value="TreeGrafter"/>
</dbReference>
<dbReference type="InterPro" id="IPR036962">
    <property type="entry name" value="Glyco_hydro_3_N_sf"/>
</dbReference>
<dbReference type="FunFam" id="3.20.20.300:FF:000018">
    <property type="entry name" value="Sugar hydrolase"/>
    <property type="match status" value="1"/>
</dbReference>
<dbReference type="PRINTS" id="PR00133">
    <property type="entry name" value="GLHYDRLASE3"/>
</dbReference>
<dbReference type="GO" id="GO:0005975">
    <property type="term" value="P:carbohydrate metabolic process"/>
    <property type="evidence" value="ECO:0007669"/>
    <property type="project" value="InterPro"/>
</dbReference>
<keyword evidence="3" id="KW-0326">Glycosidase</keyword>
<dbReference type="PANTHER" id="PTHR30480">
    <property type="entry name" value="BETA-HEXOSAMINIDASE-RELATED"/>
    <property type="match status" value="1"/>
</dbReference>
<dbReference type="InterPro" id="IPR050226">
    <property type="entry name" value="NagZ_Beta-hexosaminidase"/>
</dbReference>
<dbReference type="Pfam" id="PF00933">
    <property type="entry name" value="Glyco_hydro_3"/>
    <property type="match status" value="1"/>
</dbReference>
<dbReference type="Gene3D" id="3.20.20.300">
    <property type="entry name" value="Glycoside hydrolase, family 3, N-terminal domain"/>
    <property type="match status" value="1"/>
</dbReference>
<dbReference type="InterPro" id="IPR001764">
    <property type="entry name" value="Glyco_hydro_3_N"/>
</dbReference>
<dbReference type="InterPro" id="IPR017853">
    <property type="entry name" value="GH"/>
</dbReference>
<evidence type="ECO:0000256" key="2">
    <source>
        <dbReference type="ARBA" id="ARBA00022801"/>
    </source>
</evidence>
<evidence type="ECO:0000259" key="4">
    <source>
        <dbReference type="Pfam" id="PF00933"/>
    </source>
</evidence>
<organism evidence="5 6">
    <name type="scientific">Streptomyces longispororuber</name>
    <dbReference type="NCBI Taxonomy" id="68230"/>
    <lineage>
        <taxon>Bacteria</taxon>
        <taxon>Bacillati</taxon>
        <taxon>Actinomycetota</taxon>
        <taxon>Actinomycetes</taxon>
        <taxon>Kitasatosporales</taxon>
        <taxon>Streptomycetaceae</taxon>
        <taxon>Streptomyces</taxon>
    </lineage>
</organism>
<name>A0A918ZM21_9ACTN</name>
<evidence type="ECO:0000256" key="3">
    <source>
        <dbReference type="ARBA" id="ARBA00023295"/>
    </source>
</evidence>
<comment type="caution">
    <text evidence="5">The sequence shown here is derived from an EMBL/GenBank/DDBJ whole genome shotgun (WGS) entry which is preliminary data.</text>
</comment>
<dbReference type="GO" id="GO:0004553">
    <property type="term" value="F:hydrolase activity, hydrolyzing O-glycosyl compounds"/>
    <property type="evidence" value="ECO:0007669"/>
    <property type="project" value="InterPro"/>
</dbReference>
<dbReference type="PANTHER" id="PTHR30480:SF16">
    <property type="entry name" value="GLYCOSIDE HYDROLASE FAMILY 3 DOMAIN PROTEIN"/>
    <property type="match status" value="1"/>
</dbReference>
<dbReference type="EMBL" id="BNBT01000038">
    <property type="protein sequence ID" value="GHE59455.1"/>
    <property type="molecule type" value="Genomic_DNA"/>
</dbReference>
<gene>
    <name evidence="5" type="ORF">GCM10018785_30870</name>
</gene>
<feature type="domain" description="Glycoside hydrolase family 3 N-terminal" evidence="4">
    <location>
        <begin position="100"/>
        <end position="391"/>
    </location>
</feature>
<sequence length="599" mass="62478">MRPRHRVAAAPRRRARHRRTGSLALAHWHWLTGSLAHWLTRLPEFRSSPVSLVSPVFPGGPGMVPSSHPALERLANSVLQPGFVGTTAPPDWLRRRIAEGLGAVVLFGRNIVTPEQVAVLTAALRAENPDLIIAVDEEAGDVTRMEAWTGASRPGNLALGAVDDIDLTERVAHDIGRELHAAGVTLNYAPSADVNSNPLNPVIGVRSFGARTDVVSRHTAAWIRGLQSAGVAACAKHFPGHGDTVVDPHFGLPQVGGGAEEIARTALPPFIAAMESGVRAVMTAHLLVPAYDPALPATLSPRILEDLLRGELGFDGMVVTDGIEMGAVTDRYGIDGAAVMAVAGGVDAVCVGGENADRSTVELLTNALVRAVLEGALPEDRLAEASTRVRTFAAWSGAWSRTVARGPGTGGGSEVGLEAARRAVRLSRRGFPATGPAPEAGAEPLLPLGAGTHVVELSPVMNPAVDGGTPWGVADPLRALRPDTTSVRLTEPEASGSDDVLDRSALAPARGRTLVVVVRDAARHRWMSEALARLLRLRPDAVVVEMGVPTGAALGAVHLVTHGATRVSGVAAAELLAGVPRHTTSRTLTAPGQVGTLVP</sequence>
<evidence type="ECO:0000313" key="6">
    <source>
        <dbReference type="Proteomes" id="UP000608024"/>
    </source>
</evidence>
<keyword evidence="6" id="KW-1185">Reference proteome</keyword>
<accession>A0A918ZM21</accession>
<protein>
    <submittedName>
        <fullName evidence="5">Hydrolase</fullName>
    </submittedName>
</protein>
<reference evidence="5" key="2">
    <citation type="submission" date="2020-09" db="EMBL/GenBank/DDBJ databases">
        <authorList>
            <person name="Sun Q."/>
            <person name="Ohkuma M."/>
        </authorList>
    </citation>
    <scope>NUCLEOTIDE SEQUENCE</scope>
    <source>
        <strain evidence="5">JCM 4784</strain>
    </source>
</reference>
<evidence type="ECO:0000313" key="5">
    <source>
        <dbReference type="EMBL" id="GHE59455.1"/>
    </source>
</evidence>
<dbReference type="AlphaFoldDB" id="A0A918ZM21"/>
<comment type="similarity">
    <text evidence="1">Belongs to the glycosyl hydrolase 3 family.</text>
</comment>
<evidence type="ECO:0000256" key="1">
    <source>
        <dbReference type="ARBA" id="ARBA00005336"/>
    </source>
</evidence>